<evidence type="ECO:0000256" key="1">
    <source>
        <dbReference type="ARBA" id="ARBA00022603"/>
    </source>
</evidence>
<protein>
    <submittedName>
        <fullName evidence="4">Uncharacterized protein</fullName>
    </submittedName>
</protein>
<name>A0AA36J709_9DINO</name>
<keyword evidence="5" id="KW-1185">Reference proteome</keyword>
<dbReference type="GO" id="GO:0008119">
    <property type="term" value="F:thiopurine S-methyltransferase activity"/>
    <property type="evidence" value="ECO:0007669"/>
    <property type="project" value="TreeGrafter"/>
</dbReference>
<evidence type="ECO:0000256" key="3">
    <source>
        <dbReference type="ARBA" id="ARBA00022691"/>
    </source>
</evidence>
<dbReference type="InterPro" id="IPR029063">
    <property type="entry name" value="SAM-dependent_MTases_sf"/>
</dbReference>
<evidence type="ECO:0000313" key="4">
    <source>
        <dbReference type="EMBL" id="CAJ1399699.1"/>
    </source>
</evidence>
<keyword evidence="2" id="KW-0808">Transferase</keyword>
<dbReference type="AlphaFoldDB" id="A0AA36J709"/>
<sequence>MGARQSMATSRWTRLPQTLRLLPLQSSKRCRCFGSFSGGALPDGAQRSTAHVAKPGLDDQVWLFCAASAAGAMALSFLDSRRPAGCYYEKSPSGEVDRLRRWSRVFWNLPSGISPNFHETEVNPHLEKHIPRWTAGMPSPDAADKASVPRVLVPLCGKSVDMPYLCELGYGVVGVEGVQRGILEFKAEHQVRVKGMKSPVVVSKDDQGPGWHEGAAFVPAKKFQGARRNYVFKTGAQGLGYYSERPAVWRGKVNLGRRRAPLHIIEGDMLDVTPEVVAASTFNTDGRKEILTFDLCCRGAESVMLRADGKEERLESLGGHPQCFTGHPRHLSFDDCCSWPRLLRPTLQLAAALLRENPPLEAPRLDGADCPDSLNWVELGAAAAGLEAERSSESVKAGALLVASSPASADDLVVVRKCTCLAQLALLRRSSGLASMLDTDQLAARPFLLQAVHQALLGFRLLASFAQYRGFSEKTCAHQMAALQAIRSDLLKVEGVFDVAPPMGMDHSLRLRRIHDSKGFAADPSPAGSEVVRQLWEAEGRAMSAAYLTSASAPMLQLWEALDRLLHGRRSKPAFQLPHAEPQQTQHTSCQQARQHYFEAKTGSFLAAAAAYEELQRCSEIEVPMIFWQNQACMTGNHLLSLASTVLLAMLLGRGFRFRASDFPGGVSCDRVLTGPLCSWSLEPSTFDAMAQPPAVTYSYASFQECLPFLQRLYGFTALSKAGEMDLPHLVVKDQCQYFVPSLFRNPRMRPLLERWFWQAGSRWKVFSPLGRWLFGDLASHLEHRVTSFVQVHKLYPGASNRFRACAQNRFVEAADWWARCIRELSAGASTQVFIATIEHSFLTEMARGFGRANLTYATATWARRPDDIPHVFSSFIDMWLLGRACDVAVTTSHSTFGYVGPALFGVPRISGPGTAGAAYGGRQRPGKWWQRMPACSFHGAEEALRKKSPQVFSFEPCSHFLQMDWPHWNRSKCAQADFPPGLLQIPSELLPRSC</sequence>
<dbReference type="Proteomes" id="UP001178507">
    <property type="component" value="Unassembled WGS sequence"/>
</dbReference>
<keyword evidence="1" id="KW-0489">Methyltransferase</keyword>
<gene>
    <name evidence="4" type="ORF">EVOR1521_LOCUS23191</name>
</gene>
<comment type="caution">
    <text evidence="4">The sequence shown here is derived from an EMBL/GenBank/DDBJ whole genome shotgun (WGS) entry which is preliminary data.</text>
</comment>
<dbReference type="PANTHER" id="PTHR10259:SF11">
    <property type="entry name" value="THIOPURINE S-METHYLTRANSFERASE"/>
    <property type="match status" value="1"/>
</dbReference>
<dbReference type="Gene3D" id="3.40.50.150">
    <property type="entry name" value="Vaccinia Virus protein VP39"/>
    <property type="match status" value="1"/>
</dbReference>
<proteinExistence type="predicted"/>
<dbReference type="EMBL" id="CAUJNA010003344">
    <property type="protein sequence ID" value="CAJ1399699.1"/>
    <property type="molecule type" value="Genomic_DNA"/>
</dbReference>
<dbReference type="PANTHER" id="PTHR10259">
    <property type="entry name" value="THIOPURINE S-METHYLTRANSFERASE"/>
    <property type="match status" value="1"/>
</dbReference>
<reference evidence="4" key="1">
    <citation type="submission" date="2023-08" db="EMBL/GenBank/DDBJ databases">
        <authorList>
            <person name="Chen Y."/>
            <person name="Shah S."/>
            <person name="Dougan E. K."/>
            <person name="Thang M."/>
            <person name="Chan C."/>
        </authorList>
    </citation>
    <scope>NUCLEOTIDE SEQUENCE</scope>
</reference>
<keyword evidence="3" id="KW-0949">S-adenosyl-L-methionine</keyword>
<dbReference type="InterPro" id="IPR008854">
    <property type="entry name" value="TPMT"/>
</dbReference>
<dbReference type="Pfam" id="PF05724">
    <property type="entry name" value="TPMT"/>
    <property type="match status" value="1"/>
</dbReference>
<organism evidence="4 5">
    <name type="scientific">Effrenium voratum</name>
    <dbReference type="NCBI Taxonomy" id="2562239"/>
    <lineage>
        <taxon>Eukaryota</taxon>
        <taxon>Sar</taxon>
        <taxon>Alveolata</taxon>
        <taxon>Dinophyceae</taxon>
        <taxon>Suessiales</taxon>
        <taxon>Symbiodiniaceae</taxon>
        <taxon>Effrenium</taxon>
    </lineage>
</organism>
<evidence type="ECO:0000256" key="2">
    <source>
        <dbReference type="ARBA" id="ARBA00022679"/>
    </source>
</evidence>
<dbReference type="GO" id="GO:0032259">
    <property type="term" value="P:methylation"/>
    <property type="evidence" value="ECO:0007669"/>
    <property type="project" value="UniProtKB-KW"/>
</dbReference>
<dbReference type="SUPFAM" id="SSF53335">
    <property type="entry name" value="S-adenosyl-L-methionine-dependent methyltransferases"/>
    <property type="match status" value="1"/>
</dbReference>
<accession>A0AA36J709</accession>
<evidence type="ECO:0000313" key="5">
    <source>
        <dbReference type="Proteomes" id="UP001178507"/>
    </source>
</evidence>